<dbReference type="Proteomes" id="UP000253046">
    <property type="component" value="Unassembled WGS sequence"/>
</dbReference>
<comment type="function">
    <text evidence="13">Specifically catalyzes the cleavage of the D-lactyl ether substituent of MurNAc 6-phosphate, producing GlcNAc 6-phosphate and D-lactate. Together with AnmK, is also required for the utilization of anhydro-N-acetylmuramic acid (anhMurNAc) either imported from the medium or derived from its own cell wall murein, and thus plays a role in cell wall recycling.</text>
</comment>
<dbReference type="Pfam" id="PF22645">
    <property type="entry name" value="GKRP_SIS_N"/>
    <property type="match status" value="1"/>
</dbReference>
<comment type="caution">
    <text evidence="15">The sequence shown here is derived from an EMBL/GenBank/DDBJ whole genome shotgun (WGS) entry which is preliminary data.</text>
</comment>
<dbReference type="GO" id="GO:0009254">
    <property type="term" value="P:peptidoglycan turnover"/>
    <property type="evidence" value="ECO:0007669"/>
    <property type="project" value="UniProtKB-UniRule"/>
</dbReference>
<dbReference type="FunFam" id="3.40.50.10490:FF:000014">
    <property type="entry name" value="N-acetylmuramic acid 6-phosphate etherase"/>
    <property type="match status" value="1"/>
</dbReference>
<evidence type="ECO:0000256" key="8">
    <source>
        <dbReference type="ARBA" id="ARBA00061234"/>
    </source>
</evidence>
<evidence type="ECO:0000256" key="10">
    <source>
        <dbReference type="ARBA" id="ARBA00070061"/>
    </source>
</evidence>
<dbReference type="GO" id="GO:0016835">
    <property type="term" value="F:carbon-oxygen lyase activity"/>
    <property type="evidence" value="ECO:0007669"/>
    <property type="project" value="UniProtKB-UniRule"/>
</dbReference>
<dbReference type="EC" id="4.2.1.126" evidence="9 13"/>
<evidence type="ECO:0000256" key="6">
    <source>
        <dbReference type="ARBA" id="ARBA00060532"/>
    </source>
</evidence>
<name>A0A366I273_9GAMM</name>
<dbReference type="EMBL" id="QNRY01000022">
    <property type="protein sequence ID" value="RBP61560.1"/>
    <property type="molecule type" value="Genomic_DNA"/>
</dbReference>
<evidence type="ECO:0000256" key="3">
    <source>
        <dbReference type="ARBA" id="ARBA00023277"/>
    </source>
</evidence>
<evidence type="ECO:0000256" key="9">
    <source>
        <dbReference type="ARBA" id="ARBA00067056"/>
    </source>
</evidence>
<dbReference type="UniPathway" id="UPA00544"/>
<comment type="miscellaneous">
    <text evidence="13">A lyase-type mechanism (elimination/hydration) is suggested for the cleavage of the lactyl ether bond of MurNAc 6-phosphate, with the formation of an alpha,beta-unsaturated aldehyde intermediate with (E)-stereochemistry, followed by the syn addition of water to give product.</text>
</comment>
<evidence type="ECO:0000256" key="12">
    <source>
        <dbReference type="ARBA" id="ARBA00084049"/>
    </source>
</evidence>
<evidence type="ECO:0000256" key="1">
    <source>
        <dbReference type="ARBA" id="ARBA00011738"/>
    </source>
</evidence>
<comment type="pathway">
    <text evidence="6 13">Amino-sugar metabolism; N-acetylmuramate degradation.</text>
</comment>
<dbReference type="InterPro" id="IPR040190">
    <property type="entry name" value="MURQ/GCKR"/>
</dbReference>
<dbReference type="PANTHER" id="PTHR10088">
    <property type="entry name" value="GLUCOKINASE REGULATORY PROTEIN"/>
    <property type="match status" value="1"/>
</dbReference>
<dbReference type="UniPathway" id="UPA00343"/>
<dbReference type="GO" id="GO:0097173">
    <property type="term" value="P:N-acetylmuramic acid catabolic process"/>
    <property type="evidence" value="ECO:0007669"/>
    <property type="project" value="UniProtKB-UniPathway"/>
</dbReference>
<comment type="induction">
    <text evidence="13">Induced by MurNAc 6-phosphate that releases the repressor MurR from the DNA. Repressed by MurR in the absence of MurNAc 6-phosphate.</text>
</comment>
<accession>A0A366I273</accession>
<feature type="active site" evidence="13">
    <location>
        <position position="142"/>
    </location>
</feature>
<dbReference type="NCBIfam" id="NF003915">
    <property type="entry name" value="PRK05441.1"/>
    <property type="match status" value="1"/>
</dbReference>
<protein>
    <recommendedName>
        <fullName evidence="10 13">N-acetylmuramic acid 6-phosphate etherase</fullName>
        <shortName evidence="13">MurNAc-6-P etherase</shortName>
        <ecNumber evidence="9 13">4.2.1.126</ecNumber>
    </recommendedName>
    <alternativeName>
        <fullName evidence="12 13">N-acetylmuramic acid 6-phosphate hydrolase</fullName>
    </alternativeName>
    <alternativeName>
        <fullName evidence="11 13">N-acetylmuramic acid 6-phosphate lyase</fullName>
    </alternativeName>
</protein>
<comment type="similarity">
    <text evidence="8 13">Belongs to the GCKR-like family. MurNAc-6-P etherase subfamily.</text>
</comment>
<keyword evidence="16" id="KW-1185">Reference proteome</keyword>
<dbReference type="PANTHER" id="PTHR10088:SF5">
    <property type="entry name" value="N-ACETYLMURAMIC ACID 6-PHOSPHATE ETHERASE"/>
    <property type="match status" value="1"/>
</dbReference>
<dbReference type="AlphaFoldDB" id="A0A366I273"/>
<comment type="pathway">
    <text evidence="4 13">Cell wall biogenesis; peptidoglycan recycling.</text>
</comment>
<dbReference type="InterPro" id="IPR005488">
    <property type="entry name" value="Etherase_MurQ"/>
</dbReference>
<sequence>MIASNRHNKSGENDEVSRMKADAMNSGDLRLGALVSETRNPATMMLDTLSTLDMMRAFNQEDRKVPEAVGRVLPTIAEAVERATDALKAGGRLIYLGAGTSGRLSVLDASECPPTFGVPHGLVIGLIAGGPGALLKAVEGAEDNPQLGEADLVALDLTADDMVIGLAASGRTPYVIGALRYARRMGCRTAAISCNPDSPIAQEAQIAISLVVGPEALTGSTRLKSGTAQKLVLNMISTGVMVKLGKVYQNLMVDVKATNVKLLDRACRIVMEATGVQPDVARQALLQTENEVKPAILMILSGLDAEQARQRLARHGGYLREALIG</sequence>
<dbReference type="HAMAP" id="MF_00068">
    <property type="entry name" value="MurQ"/>
    <property type="match status" value="1"/>
</dbReference>
<evidence type="ECO:0000256" key="4">
    <source>
        <dbReference type="ARBA" id="ARBA00037880"/>
    </source>
</evidence>
<dbReference type="InterPro" id="IPR001347">
    <property type="entry name" value="SIS_dom"/>
</dbReference>
<dbReference type="NCBIfam" id="NF009222">
    <property type="entry name" value="PRK12570.1"/>
    <property type="match status" value="1"/>
</dbReference>
<evidence type="ECO:0000256" key="13">
    <source>
        <dbReference type="HAMAP-Rule" id="MF_00068"/>
    </source>
</evidence>
<evidence type="ECO:0000256" key="5">
    <source>
        <dbReference type="ARBA" id="ARBA00051747"/>
    </source>
</evidence>
<proteinExistence type="evidence at transcript level"/>
<dbReference type="Gene3D" id="1.10.8.1080">
    <property type="match status" value="1"/>
</dbReference>
<dbReference type="PROSITE" id="PS51464">
    <property type="entry name" value="SIS"/>
    <property type="match status" value="1"/>
</dbReference>
<reference evidence="15 16" key="1">
    <citation type="submission" date="2018-06" db="EMBL/GenBank/DDBJ databases">
        <title>Genomic Encyclopedia of Type Strains, Phase IV (KMG-IV): sequencing the most valuable type-strain genomes for metagenomic binning, comparative biology and taxonomic classification.</title>
        <authorList>
            <person name="Goeker M."/>
        </authorList>
    </citation>
    <scope>NUCLEOTIDE SEQUENCE [LARGE SCALE GENOMIC DNA]</scope>
    <source>
        <strain evidence="15 16">DSM 30166</strain>
    </source>
</reference>
<evidence type="ECO:0000256" key="7">
    <source>
        <dbReference type="ARBA" id="ARBA00060595"/>
    </source>
</evidence>
<dbReference type="InterPro" id="IPR046348">
    <property type="entry name" value="SIS_dom_sf"/>
</dbReference>
<feature type="active site" description="Proton donor" evidence="13">
    <location>
        <position position="111"/>
    </location>
</feature>
<keyword evidence="2 13" id="KW-0456">Lyase</keyword>
<dbReference type="GO" id="GO:0097175">
    <property type="term" value="P:1,6-anhydro-N-acetyl-beta-muramic acid catabolic process"/>
    <property type="evidence" value="ECO:0007669"/>
    <property type="project" value="UniProtKB-UniRule"/>
</dbReference>
<dbReference type="Pfam" id="PF20741">
    <property type="entry name" value="GKRP-like_C"/>
    <property type="match status" value="1"/>
</dbReference>
<dbReference type="PROSITE" id="PS01272">
    <property type="entry name" value="GCKR"/>
    <property type="match status" value="1"/>
</dbReference>
<dbReference type="GO" id="GO:0097367">
    <property type="term" value="F:carbohydrate derivative binding"/>
    <property type="evidence" value="ECO:0007669"/>
    <property type="project" value="InterPro"/>
</dbReference>
<dbReference type="FunFam" id="1.10.8.1080:FF:000001">
    <property type="entry name" value="N-acetylmuramic acid 6-phosphate etherase"/>
    <property type="match status" value="1"/>
</dbReference>
<comment type="catalytic activity">
    <reaction evidence="5 13">
        <text>N-acetyl-D-muramate 6-phosphate + H2O = N-acetyl-D-glucosamine 6-phosphate + (R)-lactate</text>
        <dbReference type="Rhea" id="RHEA:26410"/>
        <dbReference type="ChEBI" id="CHEBI:15377"/>
        <dbReference type="ChEBI" id="CHEBI:16004"/>
        <dbReference type="ChEBI" id="CHEBI:57513"/>
        <dbReference type="ChEBI" id="CHEBI:58722"/>
        <dbReference type="EC" id="4.2.1.126"/>
    </reaction>
</comment>
<evidence type="ECO:0000313" key="16">
    <source>
        <dbReference type="Proteomes" id="UP000253046"/>
    </source>
</evidence>
<dbReference type="Gene3D" id="3.40.50.10490">
    <property type="entry name" value="Glucose-6-phosphate isomerase like protein, domain 1"/>
    <property type="match status" value="1"/>
</dbReference>
<evidence type="ECO:0000313" key="15">
    <source>
        <dbReference type="EMBL" id="RBP61560.1"/>
    </source>
</evidence>
<evidence type="ECO:0000256" key="11">
    <source>
        <dbReference type="ARBA" id="ARBA00077905"/>
    </source>
</evidence>
<dbReference type="GO" id="GO:0016803">
    <property type="term" value="F:ether hydrolase activity"/>
    <property type="evidence" value="ECO:0007669"/>
    <property type="project" value="TreeGrafter"/>
</dbReference>
<dbReference type="CDD" id="cd05007">
    <property type="entry name" value="SIS_Etherase"/>
    <property type="match status" value="1"/>
</dbReference>
<feature type="domain" description="SIS" evidence="14">
    <location>
        <begin position="83"/>
        <end position="246"/>
    </location>
</feature>
<evidence type="ECO:0000259" key="14">
    <source>
        <dbReference type="PROSITE" id="PS51464"/>
    </source>
</evidence>
<comment type="pathway">
    <text evidence="7 13">Amino-sugar metabolism; 1,6-anhydro-N-acetylmuramate degradation.</text>
</comment>
<dbReference type="UniPathway" id="UPA00342"/>
<evidence type="ECO:0000256" key="2">
    <source>
        <dbReference type="ARBA" id="ARBA00023239"/>
    </source>
</evidence>
<dbReference type="NCBIfam" id="TIGR00274">
    <property type="entry name" value="N-acetylmuramic acid 6-phosphate etherase"/>
    <property type="match status" value="1"/>
</dbReference>
<organism evidence="15 16">
    <name type="scientific">Brenneria salicis ATCC 15712 = DSM 30166</name>
    <dbReference type="NCBI Taxonomy" id="714314"/>
    <lineage>
        <taxon>Bacteria</taxon>
        <taxon>Pseudomonadati</taxon>
        <taxon>Pseudomonadota</taxon>
        <taxon>Gammaproteobacteria</taxon>
        <taxon>Enterobacterales</taxon>
        <taxon>Pectobacteriaceae</taxon>
        <taxon>Brenneria</taxon>
    </lineage>
</organism>
<dbReference type="GO" id="GO:0046348">
    <property type="term" value="P:amino sugar catabolic process"/>
    <property type="evidence" value="ECO:0007669"/>
    <property type="project" value="InterPro"/>
</dbReference>
<comment type="subunit">
    <text evidence="1 13">Homodimer.</text>
</comment>
<keyword evidence="3 13" id="KW-0119">Carbohydrate metabolism</keyword>
<dbReference type="SUPFAM" id="SSF53697">
    <property type="entry name" value="SIS domain"/>
    <property type="match status" value="1"/>
</dbReference>
<gene>
    <name evidence="13" type="primary">murQ</name>
    <name evidence="15" type="ORF">DES54_12244</name>
</gene>
<dbReference type="InterPro" id="IPR005486">
    <property type="entry name" value="Glucokinase_regulatory_CS"/>
</dbReference>